<gene>
    <name evidence="1" type="ORF">L249_1230</name>
</gene>
<reference evidence="1 2" key="1">
    <citation type="journal article" date="2015" name="BMC Genomics">
        <title>Insights from the genome of Ophiocordyceps polyrhachis-furcata to pathogenicity and host specificity in insect fungi.</title>
        <authorList>
            <person name="Wichadakul D."/>
            <person name="Kobmoo N."/>
            <person name="Ingsriswang S."/>
            <person name="Tangphatsornruang S."/>
            <person name="Chantasingh D."/>
            <person name="Luangsa-ard J.J."/>
            <person name="Eurwilaichitr L."/>
        </authorList>
    </citation>
    <scope>NUCLEOTIDE SEQUENCE [LARGE SCALE GENOMIC DNA]</scope>
    <source>
        <strain evidence="1 2">BCC 54312</strain>
    </source>
</reference>
<dbReference type="EMBL" id="LKCN02000007">
    <property type="protein sequence ID" value="RCI12636.1"/>
    <property type="molecule type" value="Genomic_DNA"/>
</dbReference>
<evidence type="ECO:0000313" key="1">
    <source>
        <dbReference type="EMBL" id="RCI12636.1"/>
    </source>
</evidence>
<dbReference type="Proteomes" id="UP000253664">
    <property type="component" value="Unassembled WGS sequence"/>
</dbReference>
<sequence>MPYILLPSIAEPNAAKEGYLVSIKGLYRHIYKVFLLDKDKIIRARDILAEGKRHSSRCDVRRPRAGCSRPGVTKFDCLDRPPFLGSLTYPTFLPSYGPYGPYGPAVTYGGLGPAAAGPASRDPPRPSGRVPCSVWRSRQNIRFYNPANPNLDKSVTHIANVFKDNDPFDPNDFFYYYI</sequence>
<dbReference type="AlphaFoldDB" id="A0A367LDZ5"/>
<name>A0A367LDZ5_9HYPO</name>
<dbReference type="OrthoDB" id="4960422at2759"/>
<keyword evidence="2" id="KW-1185">Reference proteome</keyword>
<organism evidence="1 2">
    <name type="scientific">Ophiocordyceps polyrhachis-furcata BCC 54312</name>
    <dbReference type="NCBI Taxonomy" id="1330021"/>
    <lineage>
        <taxon>Eukaryota</taxon>
        <taxon>Fungi</taxon>
        <taxon>Dikarya</taxon>
        <taxon>Ascomycota</taxon>
        <taxon>Pezizomycotina</taxon>
        <taxon>Sordariomycetes</taxon>
        <taxon>Hypocreomycetidae</taxon>
        <taxon>Hypocreales</taxon>
        <taxon>Ophiocordycipitaceae</taxon>
        <taxon>Ophiocordyceps</taxon>
    </lineage>
</organism>
<protein>
    <submittedName>
        <fullName evidence="1">Uncharacterized protein</fullName>
    </submittedName>
</protein>
<proteinExistence type="predicted"/>
<accession>A0A367LDZ5</accession>
<evidence type="ECO:0000313" key="2">
    <source>
        <dbReference type="Proteomes" id="UP000253664"/>
    </source>
</evidence>
<comment type="caution">
    <text evidence="1">The sequence shown here is derived from an EMBL/GenBank/DDBJ whole genome shotgun (WGS) entry which is preliminary data.</text>
</comment>